<accession>A0ABZ3IPJ8</accession>
<evidence type="ECO:0000313" key="2">
    <source>
        <dbReference type="EMBL" id="XFO67630.1"/>
    </source>
</evidence>
<feature type="chain" id="PRO_5046724714" evidence="1">
    <location>
        <begin position="21"/>
        <end position="62"/>
    </location>
</feature>
<evidence type="ECO:0000256" key="1">
    <source>
        <dbReference type="SAM" id="SignalP"/>
    </source>
</evidence>
<organism evidence="2 3">
    <name type="scientific">Sporomusa silvacetica DSM 10669</name>
    <dbReference type="NCBI Taxonomy" id="1123289"/>
    <lineage>
        <taxon>Bacteria</taxon>
        <taxon>Bacillati</taxon>
        <taxon>Bacillota</taxon>
        <taxon>Negativicutes</taxon>
        <taxon>Selenomonadales</taxon>
        <taxon>Sporomusaceae</taxon>
        <taxon>Sporomusa</taxon>
    </lineage>
</organism>
<evidence type="ECO:0000313" key="3">
    <source>
        <dbReference type="Proteomes" id="UP000216752"/>
    </source>
</evidence>
<dbReference type="EMBL" id="CP155573">
    <property type="protein sequence ID" value="XFO67630.1"/>
    <property type="molecule type" value="Genomic_DNA"/>
</dbReference>
<feature type="signal peptide" evidence="1">
    <location>
        <begin position="1"/>
        <end position="20"/>
    </location>
</feature>
<gene>
    <name evidence="2" type="ORF">SPSIL_038490</name>
</gene>
<proteinExistence type="predicted"/>
<keyword evidence="3" id="KW-1185">Reference proteome</keyword>
<name>A0ABZ3IPJ8_9FIRM</name>
<keyword evidence="1" id="KW-0732">Signal</keyword>
<reference evidence="2" key="1">
    <citation type="submission" date="2024-05" db="EMBL/GenBank/DDBJ databases">
        <title>Isolation and characterization of Sporomusa carbonis sp. nov., a carboxydotrophic hydrogenogen in the genus of Sporomusa isolated from a charcoal burning pile.</title>
        <authorList>
            <person name="Boeer T."/>
            <person name="Rosenbaum F."/>
            <person name="Eysell L."/>
            <person name="Mueller V."/>
            <person name="Daniel R."/>
            <person name="Poehlein A."/>
        </authorList>
    </citation>
    <scope>NUCLEOTIDE SEQUENCE [LARGE SCALE GENOMIC DNA]</scope>
    <source>
        <strain evidence="2">DSM 10669</strain>
    </source>
</reference>
<protein>
    <submittedName>
        <fullName evidence="2">Uncharacterized protein</fullName>
    </submittedName>
</protein>
<sequence>MRLKRWWRLFCLLIFSLYLAAPDATASGYQLLATYWAPIVIKSRQVLITLHHMSPSLGKQAV</sequence>
<dbReference type="Proteomes" id="UP000216752">
    <property type="component" value="Chromosome"/>
</dbReference>